<dbReference type="OrthoDB" id="893152at2"/>
<evidence type="ECO:0000313" key="1">
    <source>
        <dbReference type="EMBL" id="TWU09449.1"/>
    </source>
</evidence>
<dbReference type="Pfam" id="PF14435">
    <property type="entry name" value="SUKH-4"/>
    <property type="match status" value="1"/>
</dbReference>
<dbReference type="AlphaFoldDB" id="A0A5C6BDT1"/>
<name>A0A5C6BDT1_9PLAN</name>
<dbReference type="InterPro" id="IPR025851">
    <property type="entry name" value="SUKH-4"/>
</dbReference>
<dbReference type="Proteomes" id="UP000320735">
    <property type="component" value="Unassembled WGS sequence"/>
</dbReference>
<dbReference type="EMBL" id="SJPP01000002">
    <property type="protein sequence ID" value="TWU09449.1"/>
    <property type="molecule type" value="Genomic_DNA"/>
</dbReference>
<evidence type="ECO:0000313" key="2">
    <source>
        <dbReference type="Proteomes" id="UP000320735"/>
    </source>
</evidence>
<keyword evidence="2" id="KW-1185">Reference proteome</keyword>
<sequence length="189" mass="20382">MISPDDFRNRWAAAPYASKLISVSTASLAGLSISDNTVAFLTSAGLPADAAPFLSFGELGEGTLHTVAEQYSLASDFDCYHKIGSDDAGNPICFDGTKLDAIVYLDHDAKFNCVFINGSVSQLAESLLVYQSLVQQTQERNGEDAYLDGDIPEDVLLWLETEIARIDSAALADGCFWNTELASLRQEAT</sequence>
<comment type="caution">
    <text evidence="1">The sequence shown here is derived from an EMBL/GenBank/DDBJ whole genome shotgun (WGS) entry which is preliminary data.</text>
</comment>
<dbReference type="RefSeq" id="WP_146373141.1">
    <property type="nucleotide sequence ID" value="NZ_SJPP01000002.1"/>
</dbReference>
<reference evidence="1 2" key="1">
    <citation type="submission" date="2019-02" db="EMBL/GenBank/DDBJ databases">
        <title>Deep-cultivation of Planctomycetes and their phenomic and genomic characterization uncovers novel biology.</title>
        <authorList>
            <person name="Wiegand S."/>
            <person name="Jogler M."/>
            <person name="Boedeker C."/>
            <person name="Pinto D."/>
            <person name="Vollmers J."/>
            <person name="Rivas-Marin E."/>
            <person name="Kohn T."/>
            <person name="Peeters S.H."/>
            <person name="Heuer A."/>
            <person name="Rast P."/>
            <person name="Oberbeckmann S."/>
            <person name="Bunk B."/>
            <person name="Jeske O."/>
            <person name="Meyerdierks A."/>
            <person name="Storesund J.E."/>
            <person name="Kallscheuer N."/>
            <person name="Luecker S."/>
            <person name="Lage O.M."/>
            <person name="Pohl T."/>
            <person name="Merkel B.J."/>
            <person name="Hornburger P."/>
            <person name="Mueller R.-W."/>
            <person name="Bruemmer F."/>
            <person name="Labrenz M."/>
            <person name="Spormann A.M."/>
            <person name="Op Den Camp H."/>
            <person name="Overmann J."/>
            <person name="Amann R."/>
            <person name="Jetten M.S.M."/>
            <person name="Mascher T."/>
            <person name="Medema M.H."/>
            <person name="Devos D.P."/>
            <person name="Kaster A.-K."/>
            <person name="Ovreas L."/>
            <person name="Rohde M."/>
            <person name="Galperin M.Y."/>
            <person name="Jogler C."/>
        </authorList>
    </citation>
    <scope>NUCLEOTIDE SEQUENCE [LARGE SCALE GENOMIC DNA]</scope>
    <source>
        <strain evidence="1 2">CA54</strain>
    </source>
</reference>
<evidence type="ECO:0008006" key="3">
    <source>
        <dbReference type="Google" id="ProtNLM"/>
    </source>
</evidence>
<protein>
    <recommendedName>
        <fullName evidence="3">SUKH-4 immunity protein</fullName>
    </recommendedName>
</protein>
<accession>A0A5C6BDT1</accession>
<proteinExistence type="predicted"/>
<gene>
    <name evidence="1" type="ORF">CA54_46910</name>
</gene>
<organism evidence="1 2">
    <name type="scientific">Symmachiella macrocystis</name>
    <dbReference type="NCBI Taxonomy" id="2527985"/>
    <lineage>
        <taxon>Bacteria</taxon>
        <taxon>Pseudomonadati</taxon>
        <taxon>Planctomycetota</taxon>
        <taxon>Planctomycetia</taxon>
        <taxon>Planctomycetales</taxon>
        <taxon>Planctomycetaceae</taxon>
        <taxon>Symmachiella</taxon>
    </lineage>
</organism>